<evidence type="ECO:0000256" key="3">
    <source>
        <dbReference type="ARBA" id="ARBA00022475"/>
    </source>
</evidence>
<dbReference type="PROSITE" id="PS50928">
    <property type="entry name" value="ABC_TM1"/>
    <property type="match status" value="1"/>
</dbReference>
<evidence type="ECO:0000256" key="4">
    <source>
        <dbReference type="ARBA" id="ARBA00022692"/>
    </source>
</evidence>
<keyword evidence="6 7" id="KW-0472">Membrane</keyword>
<feature type="transmembrane region" description="Helical" evidence="7">
    <location>
        <begin position="150"/>
        <end position="173"/>
    </location>
</feature>
<dbReference type="SUPFAM" id="SSF161098">
    <property type="entry name" value="MetI-like"/>
    <property type="match status" value="1"/>
</dbReference>
<evidence type="ECO:0000256" key="6">
    <source>
        <dbReference type="ARBA" id="ARBA00023136"/>
    </source>
</evidence>
<dbReference type="InterPro" id="IPR051393">
    <property type="entry name" value="ABC_transporter_permease"/>
</dbReference>
<organism evidence="9 10">
    <name type="scientific">Gordoniibacillus kamchatkensis</name>
    <dbReference type="NCBI Taxonomy" id="1590651"/>
    <lineage>
        <taxon>Bacteria</taxon>
        <taxon>Bacillati</taxon>
        <taxon>Bacillota</taxon>
        <taxon>Bacilli</taxon>
        <taxon>Bacillales</taxon>
        <taxon>Paenibacillaceae</taxon>
        <taxon>Gordoniibacillus</taxon>
    </lineage>
</organism>
<comment type="caution">
    <text evidence="9">The sequence shown here is derived from an EMBL/GenBank/DDBJ whole genome shotgun (WGS) entry which is preliminary data.</text>
</comment>
<evidence type="ECO:0000313" key="9">
    <source>
        <dbReference type="EMBL" id="KIL38664.1"/>
    </source>
</evidence>
<dbReference type="InterPro" id="IPR035906">
    <property type="entry name" value="MetI-like_sf"/>
</dbReference>
<comment type="subcellular location">
    <subcellularLocation>
        <location evidence="1 7">Cell membrane</location>
        <topology evidence="1 7">Multi-pass membrane protein</topology>
    </subcellularLocation>
</comment>
<keyword evidence="2 7" id="KW-0813">Transport</keyword>
<keyword evidence="10" id="KW-1185">Reference proteome</keyword>
<protein>
    <submittedName>
        <fullName evidence="9">ABC transporter</fullName>
    </submittedName>
</protein>
<feature type="transmembrane region" description="Helical" evidence="7">
    <location>
        <begin position="68"/>
        <end position="89"/>
    </location>
</feature>
<feature type="domain" description="ABC transmembrane type-1" evidence="8">
    <location>
        <begin position="64"/>
        <end position="277"/>
    </location>
</feature>
<dbReference type="Gene3D" id="1.10.3720.10">
    <property type="entry name" value="MetI-like"/>
    <property type="match status" value="1"/>
</dbReference>
<dbReference type="PANTHER" id="PTHR30193:SF41">
    <property type="entry name" value="DIACETYLCHITOBIOSE UPTAKE SYSTEM PERMEASE PROTEIN NGCF"/>
    <property type="match status" value="1"/>
</dbReference>
<evidence type="ECO:0000259" key="8">
    <source>
        <dbReference type="PROSITE" id="PS50928"/>
    </source>
</evidence>
<evidence type="ECO:0000256" key="2">
    <source>
        <dbReference type="ARBA" id="ARBA00022448"/>
    </source>
</evidence>
<dbReference type="CDD" id="cd06261">
    <property type="entry name" value="TM_PBP2"/>
    <property type="match status" value="1"/>
</dbReference>
<gene>
    <name evidence="9" type="ORF">SD70_25055</name>
</gene>
<dbReference type="PANTHER" id="PTHR30193">
    <property type="entry name" value="ABC TRANSPORTER PERMEASE PROTEIN"/>
    <property type="match status" value="1"/>
</dbReference>
<dbReference type="Pfam" id="PF00528">
    <property type="entry name" value="BPD_transp_1"/>
    <property type="match status" value="1"/>
</dbReference>
<accession>A0ABR5AC88</accession>
<feature type="transmembrane region" description="Helical" evidence="7">
    <location>
        <begin position="7"/>
        <end position="24"/>
    </location>
</feature>
<evidence type="ECO:0000256" key="7">
    <source>
        <dbReference type="RuleBase" id="RU363032"/>
    </source>
</evidence>
<keyword evidence="5 7" id="KW-1133">Transmembrane helix</keyword>
<dbReference type="InterPro" id="IPR000515">
    <property type="entry name" value="MetI-like"/>
</dbReference>
<keyword evidence="4 7" id="KW-0812">Transmembrane</keyword>
<dbReference type="EMBL" id="JXAK01000055">
    <property type="protein sequence ID" value="KIL38664.1"/>
    <property type="molecule type" value="Genomic_DNA"/>
</dbReference>
<sequence>MLRDFPSWLLIVPSLLLFIVFHWQPLISGFVLSFFQTKGYNAVKFIGLQNYIDVVSNSVFQQTVVNTFLYVAWSLVIGFTVPIAVAVMINEMRRMQSFFKFAVYFPGMVPGIAGALLWTFMFDPGPGGLLNMLLAKLGLPMSEWLQNSSLTIPLIILTMTWRGFGGTAILYMASLQGVNHELYEAAAIDGAGIRQRIRHITIPQISSIIGILLILQIIGVFQVLYEPLTMTEGGPNNASMSLMLMSYHYAFRYFEAGRSLAVGVITFVLLAVMTALYFRLNRKSNTD</sequence>
<proteinExistence type="inferred from homology"/>
<keyword evidence="3" id="KW-1003">Cell membrane</keyword>
<evidence type="ECO:0000256" key="1">
    <source>
        <dbReference type="ARBA" id="ARBA00004651"/>
    </source>
</evidence>
<comment type="similarity">
    <text evidence="7">Belongs to the binding-protein-dependent transport system permease family.</text>
</comment>
<feature type="transmembrane region" description="Helical" evidence="7">
    <location>
        <begin position="205"/>
        <end position="225"/>
    </location>
</feature>
<name>A0ABR5AC88_9BACL</name>
<reference evidence="9 10" key="1">
    <citation type="submission" date="2014-12" db="EMBL/GenBank/DDBJ databases">
        <title>Draft genome sequence of Paenibacillus kamchatkensis strain B-2647.</title>
        <authorList>
            <person name="Karlyshev A.V."/>
            <person name="Kudryashova E.B."/>
        </authorList>
    </citation>
    <scope>NUCLEOTIDE SEQUENCE [LARGE SCALE GENOMIC DNA]</scope>
    <source>
        <strain evidence="9 10">VKM B-2647</strain>
    </source>
</reference>
<evidence type="ECO:0000256" key="5">
    <source>
        <dbReference type="ARBA" id="ARBA00022989"/>
    </source>
</evidence>
<dbReference type="Proteomes" id="UP000031967">
    <property type="component" value="Unassembled WGS sequence"/>
</dbReference>
<feature type="transmembrane region" description="Helical" evidence="7">
    <location>
        <begin position="101"/>
        <end position="122"/>
    </location>
</feature>
<feature type="transmembrane region" description="Helical" evidence="7">
    <location>
        <begin position="260"/>
        <end position="278"/>
    </location>
</feature>
<evidence type="ECO:0000313" key="10">
    <source>
        <dbReference type="Proteomes" id="UP000031967"/>
    </source>
</evidence>